<accession>A0A0F9PDX8</accession>
<protein>
    <submittedName>
        <fullName evidence="1">Uncharacterized protein</fullName>
    </submittedName>
</protein>
<reference evidence="1" key="1">
    <citation type="journal article" date="2015" name="Nature">
        <title>Complex archaea that bridge the gap between prokaryotes and eukaryotes.</title>
        <authorList>
            <person name="Spang A."/>
            <person name="Saw J.H."/>
            <person name="Jorgensen S.L."/>
            <person name="Zaremba-Niedzwiedzka K."/>
            <person name="Martijn J."/>
            <person name="Lind A.E."/>
            <person name="van Eijk R."/>
            <person name="Schleper C."/>
            <person name="Guy L."/>
            <person name="Ettema T.J."/>
        </authorList>
    </citation>
    <scope>NUCLEOTIDE SEQUENCE</scope>
</reference>
<dbReference type="EMBL" id="LAZR01006515">
    <property type="protein sequence ID" value="KKM91567.1"/>
    <property type="molecule type" value="Genomic_DNA"/>
</dbReference>
<comment type="caution">
    <text evidence="1">The sequence shown here is derived from an EMBL/GenBank/DDBJ whole genome shotgun (WGS) entry which is preliminary data.</text>
</comment>
<dbReference type="AlphaFoldDB" id="A0A0F9PDX8"/>
<gene>
    <name evidence="1" type="ORF">LCGC14_1227270</name>
</gene>
<evidence type="ECO:0000313" key="1">
    <source>
        <dbReference type="EMBL" id="KKM91567.1"/>
    </source>
</evidence>
<name>A0A0F9PDX8_9ZZZZ</name>
<sequence>MIYANTCTGNPTYFPAALALIQKARKRYGVASENWPYPTRFNFGNSRDNYYAEVWTDGMDWQSSYWLIEQVNFEQPQIYPLIIFDSHENEVEFNSCDFEQLLRAVMFARRNALWLKSLPEFRNFFHNDTVWPFVFKGDPHPKIELMHRCYMKHNSQPFVEFWMNTTYLEDYLKNWPRWTKEKIDKAKTKGKELYNMFCTPAS</sequence>
<organism evidence="1">
    <name type="scientific">marine sediment metagenome</name>
    <dbReference type="NCBI Taxonomy" id="412755"/>
    <lineage>
        <taxon>unclassified sequences</taxon>
        <taxon>metagenomes</taxon>
        <taxon>ecological metagenomes</taxon>
    </lineage>
</organism>
<proteinExistence type="predicted"/>